<name>A0A2A9DRC3_9CORY</name>
<comment type="similarity">
    <text evidence="1">Belongs to the bacterial solute-binding protein ModA family.</text>
</comment>
<dbReference type="Pfam" id="PF13531">
    <property type="entry name" value="SBP_bac_11"/>
    <property type="match status" value="1"/>
</dbReference>
<keyword evidence="4" id="KW-0500">Molybdenum</keyword>
<sequence>MSLKRVLTATVAASAAFALAACSPSNEKDSTASSTATTSAADSTAAEQATEAVDLNVLAASSTRVLEDDFTEDALTLELPANLTFDFDGSSGLVSKMEEGAPADLFISADKRNMDKAVEKGLVLDPVNVATNSMVMVVPKGNPAGITGVDESLNGAKLVLCAPQVPCGGVSQKIQEDLGVSLQPVSEEQKVGDVLTKVVSGEADAGWVYRTDAAAAGDDVEIIEIPNADQHPNELWAAVAANSENKEAADGVLRLIASNAFSPVWEKYGFSAVSTNEVAPTTTAAKN</sequence>
<accession>A0A2A9DRC3</accession>
<dbReference type="GO" id="GO:0046872">
    <property type="term" value="F:metal ion binding"/>
    <property type="evidence" value="ECO:0007669"/>
    <property type="project" value="UniProtKB-KW"/>
</dbReference>
<evidence type="ECO:0000256" key="1">
    <source>
        <dbReference type="ARBA" id="ARBA00009175"/>
    </source>
</evidence>
<proteinExistence type="inferred from homology"/>
<dbReference type="PANTHER" id="PTHR30632">
    <property type="entry name" value="MOLYBDATE-BINDING PERIPLASMIC PROTEIN"/>
    <property type="match status" value="1"/>
</dbReference>
<feature type="binding site" evidence="4">
    <location>
        <position position="209"/>
    </location>
    <ligand>
        <name>molybdate</name>
        <dbReference type="ChEBI" id="CHEBI:36264"/>
    </ligand>
</feature>
<dbReference type="OrthoDB" id="9785015at2"/>
<evidence type="ECO:0000256" key="3">
    <source>
        <dbReference type="ARBA" id="ARBA00022729"/>
    </source>
</evidence>
<dbReference type="GO" id="GO:0030973">
    <property type="term" value="F:molybdate ion binding"/>
    <property type="evidence" value="ECO:0007669"/>
    <property type="project" value="TreeGrafter"/>
</dbReference>
<dbReference type="GO" id="GO:0015689">
    <property type="term" value="P:molybdate ion transport"/>
    <property type="evidence" value="ECO:0007669"/>
    <property type="project" value="InterPro"/>
</dbReference>
<evidence type="ECO:0000256" key="2">
    <source>
        <dbReference type="ARBA" id="ARBA00022723"/>
    </source>
</evidence>
<dbReference type="SUPFAM" id="SSF53850">
    <property type="entry name" value="Periplasmic binding protein-like II"/>
    <property type="match status" value="1"/>
</dbReference>
<feature type="binding site" evidence="4">
    <location>
        <position position="90"/>
    </location>
    <ligand>
        <name>molybdate</name>
        <dbReference type="ChEBI" id="CHEBI:36264"/>
    </ligand>
</feature>
<dbReference type="NCBIfam" id="TIGR01256">
    <property type="entry name" value="modA"/>
    <property type="match status" value="1"/>
</dbReference>
<dbReference type="PIRSF" id="PIRSF004846">
    <property type="entry name" value="ModA"/>
    <property type="match status" value="1"/>
</dbReference>
<dbReference type="Gene3D" id="3.40.190.10">
    <property type="entry name" value="Periplasmic binding protein-like II"/>
    <property type="match status" value="2"/>
</dbReference>
<dbReference type="AlphaFoldDB" id="A0A2A9DRC3"/>
<dbReference type="InterPro" id="IPR005950">
    <property type="entry name" value="ModA"/>
</dbReference>
<feature type="binding site" evidence="4">
    <location>
        <position position="191"/>
    </location>
    <ligand>
        <name>molybdate</name>
        <dbReference type="ChEBI" id="CHEBI:36264"/>
    </ligand>
</feature>
<gene>
    <name evidence="6" type="ORF">ATK06_2070</name>
</gene>
<evidence type="ECO:0000313" key="7">
    <source>
        <dbReference type="Proteomes" id="UP000221653"/>
    </source>
</evidence>
<protein>
    <submittedName>
        <fullName evidence="6">Molybdate transport system substrate-binding protein</fullName>
    </submittedName>
</protein>
<keyword evidence="2 4" id="KW-0479">Metal-binding</keyword>
<keyword evidence="3 5" id="KW-0732">Signal</keyword>
<feature type="chain" id="PRO_5039339472" evidence="5">
    <location>
        <begin position="21"/>
        <end position="287"/>
    </location>
</feature>
<keyword evidence="7" id="KW-1185">Reference proteome</keyword>
<evidence type="ECO:0000256" key="5">
    <source>
        <dbReference type="SAM" id="SignalP"/>
    </source>
</evidence>
<evidence type="ECO:0000256" key="4">
    <source>
        <dbReference type="PIRSR" id="PIRSR004846-1"/>
    </source>
</evidence>
<dbReference type="InterPro" id="IPR050682">
    <property type="entry name" value="ModA/WtpA"/>
</dbReference>
<dbReference type="STRING" id="1724.GCA_001044175_02078"/>
<reference evidence="6 7" key="1">
    <citation type="submission" date="2017-10" db="EMBL/GenBank/DDBJ databases">
        <title>Sequencing the genomes of 1000 actinobacteria strains.</title>
        <authorList>
            <person name="Klenk H.-P."/>
        </authorList>
    </citation>
    <scope>NUCLEOTIDE SEQUENCE [LARGE SCALE GENOMIC DNA]</scope>
    <source>
        <strain evidence="6 7">DSM 20688</strain>
    </source>
</reference>
<dbReference type="EMBL" id="PDJF01000001">
    <property type="protein sequence ID" value="PFG28941.1"/>
    <property type="molecule type" value="Genomic_DNA"/>
</dbReference>
<dbReference type="PANTHER" id="PTHR30632:SF0">
    <property type="entry name" value="SULFATE-BINDING PROTEIN"/>
    <property type="match status" value="1"/>
</dbReference>
<dbReference type="Proteomes" id="UP000221653">
    <property type="component" value="Unassembled WGS sequence"/>
</dbReference>
<comment type="caution">
    <text evidence="6">The sequence shown here is derived from an EMBL/GenBank/DDBJ whole genome shotgun (WGS) entry which is preliminary data.</text>
</comment>
<dbReference type="RefSeq" id="WP_098389296.1">
    <property type="nucleotide sequence ID" value="NZ_LS483404.1"/>
</dbReference>
<dbReference type="PROSITE" id="PS51257">
    <property type="entry name" value="PROKAR_LIPOPROTEIN"/>
    <property type="match status" value="1"/>
</dbReference>
<evidence type="ECO:0000313" key="6">
    <source>
        <dbReference type="EMBL" id="PFG28941.1"/>
    </source>
</evidence>
<feature type="signal peptide" evidence="5">
    <location>
        <begin position="1"/>
        <end position="20"/>
    </location>
</feature>
<organism evidence="6 7">
    <name type="scientific">Corynebacterium renale</name>
    <dbReference type="NCBI Taxonomy" id="1724"/>
    <lineage>
        <taxon>Bacteria</taxon>
        <taxon>Bacillati</taxon>
        <taxon>Actinomycetota</taxon>
        <taxon>Actinomycetes</taxon>
        <taxon>Mycobacteriales</taxon>
        <taxon>Corynebacteriaceae</taxon>
        <taxon>Corynebacterium</taxon>
    </lineage>
</organism>